<dbReference type="CDD" id="cd00865">
    <property type="entry name" value="PEBP_bact_arch"/>
    <property type="match status" value="1"/>
</dbReference>
<accession>A0ABM9MN31</accession>
<dbReference type="PANTHER" id="PTHR30289:SF1">
    <property type="entry name" value="PEBP (PHOSPHATIDYLETHANOLAMINE-BINDING PROTEIN) FAMILY PROTEIN"/>
    <property type="match status" value="1"/>
</dbReference>
<comment type="caution">
    <text evidence="1">The sequence shown here is derived from an EMBL/GenBank/DDBJ whole genome shotgun (WGS) entry which is preliminary data.</text>
</comment>
<dbReference type="EMBL" id="CAUZLR010000001">
    <property type="protein sequence ID" value="CAK1227896.1"/>
    <property type="molecule type" value="Genomic_DNA"/>
</dbReference>
<dbReference type="Gene3D" id="3.90.280.10">
    <property type="entry name" value="PEBP-like"/>
    <property type="match status" value="1"/>
</dbReference>
<evidence type="ECO:0000313" key="2">
    <source>
        <dbReference type="Proteomes" id="UP001314261"/>
    </source>
</evidence>
<dbReference type="SUPFAM" id="SSF49777">
    <property type="entry name" value="PEBP-like"/>
    <property type="match status" value="1"/>
</dbReference>
<organism evidence="1 2">
    <name type="scientific">Fructobacillus fructosus</name>
    <dbReference type="NCBI Taxonomy" id="1631"/>
    <lineage>
        <taxon>Bacteria</taxon>
        <taxon>Bacillati</taxon>
        <taxon>Bacillota</taxon>
        <taxon>Bacilli</taxon>
        <taxon>Lactobacillales</taxon>
        <taxon>Lactobacillaceae</taxon>
        <taxon>Fructobacillus</taxon>
    </lineage>
</organism>
<sequence>MKIQTPFQGALPDKYGKQAPENFRIEGIPACSFPFELADLPNGTKDLAITFIDYDAVPVTGFPFIHWIATGFGPVTAVPEDISQTSQTLLQGQNSFGSKFYPDYGKDIVEHYGGPMPPNKDHDYTLTVFALDRPLELANGFYLNDLLRAMEGHVLDQAQIQVLAKA</sequence>
<dbReference type="Pfam" id="PF01161">
    <property type="entry name" value="PBP"/>
    <property type="match status" value="1"/>
</dbReference>
<protein>
    <submittedName>
        <fullName evidence="1">Phosphatidylethanolamine-binding protein (PEBP) family (PEBP)</fullName>
    </submittedName>
</protein>
<dbReference type="InterPro" id="IPR005247">
    <property type="entry name" value="YbhB_YbcL/LppC-like"/>
</dbReference>
<dbReference type="InterPro" id="IPR008914">
    <property type="entry name" value="PEBP"/>
</dbReference>
<dbReference type="RefSeq" id="WP_187753289.1">
    <property type="nucleotide sequence ID" value="NZ_CAUZLN010000001.1"/>
</dbReference>
<name>A0ABM9MN31_9LACO</name>
<dbReference type="Proteomes" id="UP001314261">
    <property type="component" value="Unassembled WGS sequence"/>
</dbReference>
<gene>
    <name evidence="1" type="ORF">R54839_PPFHFPJH_00286</name>
</gene>
<evidence type="ECO:0000313" key="1">
    <source>
        <dbReference type="EMBL" id="CAK1227896.1"/>
    </source>
</evidence>
<dbReference type="NCBIfam" id="TIGR00481">
    <property type="entry name" value="YbhB/YbcL family Raf kinase inhibitor-like protein"/>
    <property type="match status" value="1"/>
</dbReference>
<reference evidence="1 2" key="1">
    <citation type="submission" date="2023-10" db="EMBL/GenBank/DDBJ databases">
        <authorList>
            <person name="Botero Cardona J."/>
        </authorList>
    </citation>
    <scope>NUCLEOTIDE SEQUENCE [LARGE SCALE GENOMIC DNA]</scope>
    <source>
        <strain evidence="1 2">R-54839</strain>
    </source>
</reference>
<dbReference type="InterPro" id="IPR036610">
    <property type="entry name" value="PEBP-like_sf"/>
</dbReference>
<keyword evidence="2" id="KW-1185">Reference proteome</keyword>
<proteinExistence type="predicted"/>
<dbReference type="PANTHER" id="PTHR30289">
    <property type="entry name" value="UNCHARACTERIZED PROTEIN YBCL-RELATED"/>
    <property type="match status" value="1"/>
</dbReference>